<evidence type="ECO:0000313" key="3">
    <source>
        <dbReference type="Proteomes" id="UP000270866"/>
    </source>
</evidence>
<evidence type="ECO:0000256" key="1">
    <source>
        <dbReference type="SAM" id="SignalP"/>
    </source>
</evidence>
<gene>
    <name evidence="2" type="ORF">BFJ65_g8653</name>
</gene>
<dbReference type="EMBL" id="MRCU01000005">
    <property type="protein sequence ID" value="RKK18348.1"/>
    <property type="molecule type" value="Genomic_DNA"/>
</dbReference>
<dbReference type="Proteomes" id="UP000270866">
    <property type="component" value="Unassembled WGS sequence"/>
</dbReference>
<keyword evidence="1" id="KW-0732">Signal</keyword>
<reference evidence="2 3" key="1">
    <citation type="journal article" date="2018" name="Sci. Rep.">
        <title>Characterisation of pathogen-specific regions and novel effector candidates in Fusarium oxysporum f. sp. cepae.</title>
        <authorList>
            <person name="Armitage A.D."/>
            <person name="Taylor A."/>
            <person name="Sobczyk M.K."/>
            <person name="Baxter L."/>
            <person name="Greenfield B.P."/>
            <person name="Bates H.J."/>
            <person name="Wilson F."/>
            <person name="Jackson A.C."/>
            <person name="Ott S."/>
            <person name="Harrison R.J."/>
            <person name="Clarkson J.P."/>
        </authorList>
    </citation>
    <scope>NUCLEOTIDE SEQUENCE [LARGE SCALE GENOMIC DNA]</scope>
    <source>
        <strain evidence="2 3">FoC_Fus2</strain>
    </source>
</reference>
<feature type="signal peptide" evidence="1">
    <location>
        <begin position="1"/>
        <end position="20"/>
    </location>
</feature>
<comment type="caution">
    <text evidence="2">The sequence shown here is derived from an EMBL/GenBank/DDBJ whole genome shotgun (WGS) entry which is preliminary data.</text>
</comment>
<dbReference type="AlphaFoldDB" id="A0A3L6NJV5"/>
<protein>
    <recommendedName>
        <fullName evidence="4">Secreted protein</fullName>
    </recommendedName>
</protein>
<evidence type="ECO:0008006" key="4">
    <source>
        <dbReference type="Google" id="ProtNLM"/>
    </source>
</evidence>
<proteinExistence type="predicted"/>
<accession>A0A3L6NJV5</accession>
<organism evidence="2 3">
    <name type="scientific">Fusarium oxysporum f. sp. cepae</name>
    <dbReference type="NCBI Taxonomy" id="396571"/>
    <lineage>
        <taxon>Eukaryota</taxon>
        <taxon>Fungi</taxon>
        <taxon>Dikarya</taxon>
        <taxon>Ascomycota</taxon>
        <taxon>Pezizomycotina</taxon>
        <taxon>Sordariomycetes</taxon>
        <taxon>Hypocreomycetidae</taxon>
        <taxon>Hypocreales</taxon>
        <taxon>Nectriaceae</taxon>
        <taxon>Fusarium</taxon>
        <taxon>Fusarium oxysporum species complex</taxon>
    </lineage>
</organism>
<feature type="chain" id="PRO_5018123528" description="Secreted protein" evidence="1">
    <location>
        <begin position="21"/>
        <end position="78"/>
    </location>
</feature>
<name>A0A3L6NJV5_FUSOX</name>
<sequence>MGTWILNCSAFSLAEAIAQAIPPMPGANLVTSWDCSCSRRSGPVTYHPLHDRIPLTGNRPNFCTTHTTSTGWNNACLY</sequence>
<evidence type="ECO:0000313" key="2">
    <source>
        <dbReference type="EMBL" id="RKK18348.1"/>
    </source>
</evidence>